<dbReference type="OrthoDB" id="430826at2759"/>
<dbReference type="Proteomes" id="UP000694857">
    <property type="component" value="Chromosome 1"/>
</dbReference>
<dbReference type="SUPFAM" id="SSF57196">
    <property type="entry name" value="EGF/Laminin"/>
    <property type="match status" value="2"/>
</dbReference>
<evidence type="ECO:0000256" key="6">
    <source>
        <dbReference type="PROSITE-ProRule" id="PRU00460"/>
    </source>
</evidence>
<dbReference type="AlphaFoldDB" id="A0A8B8WT40"/>
<dbReference type="PROSITE" id="PS50027">
    <property type="entry name" value="EGF_LAM_2"/>
    <property type="match status" value="1"/>
</dbReference>
<dbReference type="InterPro" id="IPR050440">
    <property type="entry name" value="Laminin/Netrin_ECM"/>
</dbReference>
<organism evidence="9 10">
    <name type="scientific">Balaenoptera musculus</name>
    <name type="common">Blue whale</name>
    <dbReference type="NCBI Taxonomy" id="9771"/>
    <lineage>
        <taxon>Eukaryota</taxon>
        <taxon>Metazoa</taxon>
        <taxon>Chordata</taxon>
        <taxon>Craniata</taxon>
        <taxon>Vertebrata</taxon>
        <taxon>Euteleostomi</taxon>
        <taxon>Mammalia</taxon>
        <taxon>Eutheria</taxon>
        <taxon>Laurasiatheria</taxon>
        <taxon>Artiodactyla</taxon>
        <taxon>Whippomorpha</taxon>
        <taxon>Cetacea</taxon>
        <taxon>Mysticeti</taxon>
        <taxon>Balaenopteridae</taxon>
        <taxon>Balaenoptera</taxon>
    </lineage>
</organism>
<evidence type="ECO:0000256" key="2">
    <source>
        <dbReference type="ARBA" id="ARBA00022737"/>
    </source>
</evidence>
<evidence type="ECO:0000256" key="3">
    <source>
        <dbReference type="ARBA" id="ARBA00023157"/>
    </source>
</evidence>
<dbReference type="PANTHER" id="PTHR10574">
    <property type="entry name" value="NETRIN/LAMININ-RELATED"/>
    <property type="match status" value="1"/>
</dbReference>
<evidence type="ECO:0000313" key="10">
    <source>
        <dbReference type="RefSeq" id="XP_036700487.1"/>
    </source>
</evidence>
<keyword evidence="2" id="KW-0677">Repeat</keyword>
<name>A0A8B8WT40_BALMU</name>
<dbReference type="SMART" id="SM00180">
    <property type="entry name" value="EGF_Lam"/>
    <property type="match status" value="3"/>
</dbReference>
<dbReference type="FunFam" id="2.10.25.10:FF:000067">
    <property type="entry name" value="Laminin subunit gamma 1"/>
    <property type="match status" value="1"/>
</dbReference>
<protein>
    <submittedName>
        <fullName evidence="10">Laminin subunit gamma-2</fullName>
    </submittedName>
</protein>
<dbReference type="CTD" id="3918"/>
<keyword evidence="4" id="KW-0325">Glycoprotein</keyword>
<proteinExistence type="predicted"/>
<comment type="caution">
    <text evidence="6">Lacks conserved residue(s) required for the propagation of feature annotation.</text>
</comment>
<dbReference type="Pfam" id="PF00053">
    <property type="entry name" value="EGF_laminin"/>
    <property type="match status" value="3"/>
</dbReference>
<dbReference type="GO" id="GO:0007411">
    <property type="term" value="P:axon guidance"/>
    <property type="evidence" value="ECO:0007669"/>
    <property type="project" value="TreeGrafter"/>
</dbReference>
<dbReference type="CDD" id="cd00055">
    <property type="entry name" value="EGF_Lam"/>
    <property type="match status" value="1"/>
</dbReference>
<dbReference type="GO" id="GO:0005604">
    <property type="term" value="C:basement membrane"/>
    <property type="evidence" value="ECO:0007669"/>
    <property type="project" value="TreeGrafter"/>
</dbReference>
<dbReference type="KEGG" id="bmus:118891033"/>
<keyword evidence="9" id="KW-1185">Reference proteome</keyword>
<dbReference type="FunFam" id="2.10.25.10:FF:000533">
    <property type="entry name" value="Laminin subunit gamma 2"/>
    <property type="match status" value="1"/>
</dbReference>
<sequence>MPALWLSCCLCFSLLLPAARANSRTPVCDCSGKSRQCVFDEELHRQTGNGFRCLHCSDNTGGIHCHRCKEGFYRQRDRDRCLPCNCNSKGSLSARCDNAGRCSCKPGVTGDRCDHCLPGFHTLTEAGCTQDQRLLDSKCDCDPAGISGPCDTGRCVCKPAVTGGRCDRSV</sequence>
<dbReference type="InterPro" id="IPR002049">
    <property type="entry name" value="LE_dom"/>
</dbReference>
<feature type="disulfide bond" evidence="6">
    <location>
        <begin position="84"/>
        <end position="96"/>
    </location>
</feature>
<evidence type="ECO:0000256" key="1">
    <source>
        <dbReference type="ARBA" id="ARBA00022729"/>
    </source>
</evidence>
<evidence type="ECO:0000313" key="9">
    <source>
        <dbReference type="Proteomes" id="UP000694857"/>
    </source>
</evidence>
<accession>A0A8B8WT40</accession>
<dbReference type="RefSeq" id="XP_036700487.1">
    <property type="nucleotide sequence ID" value="XM_036844592.1"/>
</dbReference>
<dbReference type="PROSITE" id="PS01248">
    <property type="entry name" value="EGF_LAM_1"/>
    <property type="match status" value="2"/>
</dbReference>
<keyword evidence="5 6" id="KW-0424">Laminin EGF-like domain</keyword>
<evidence type="ECO:0000259" key="8">
    <source>
        <dbReference type="PROSITE" id="PS50027"/>
    </source>
</evidence>
<keyword evidence="1 7" id="KW-0732">Signal</keyword>
<reference evidence="10" key="1">
    <citation type="submission" date="2025-08" db="UniProtKB">
        <authorList>
            <consortium name="RefSeq"/>
        </authorList>
    </citation>
    <scope>IDENTIFICATION</scope>
    <source>
        <tissue evidence="10">Epidermis and Blubber</tissue>
    </source>
</reference>
<gene>
    <name evidence="10" type="primary">LAMC2</name>
</gene>
<keyword evidence="3 6" id="KW-1015">Disulfide bond</keyword>
<evidence type="ECO:0000256" key="5">
    <source>
        <dbReference type="ARBA" id="ARBA00023292"/>
    </source>
</evidence>
<dbReference type="GeneID" id="118891033"/>
<feature type="domain" description="Laminin EGF-like" evidence="8">
    <location>
        <begin position="84"/>
        <end position="130"/>
    </location>
</feature>
<feature type="chain" id="PRO_5034343179" evidence="7">
    <location>
        <begin position="22"/>
        <end position="170"/>
    </location>
</feature>
<dbReference type="Gene3D" id="2.10.25.10">
    <property type="entry name" value="Laminin"/>
    <property type="match status" value="2"/>
</dbReference>
<dbReference type="GO" id="GO:0009887">
    <property type="term" value="P:animal organ morphogenesis"/>
    <property type="evidence" value="ECO:0007669"/>
    <property type="project" value="TreeGrafter"/>
</dbReference>
<feature type="signal peptide" evidence="7">
    <location>
        <begin position="1"/>
        <end position="21"/>
    </location>
</feature>
<dbReference type="GO" id="GO:0009888">
    <property type="term" value="P:tissue development"/>
    <property type="evidence" value="ECO:0007669"/>
    <property type="project" value="TreeGrafter"/>
</dbReference>
<evidence type="ECO:0000256" key="4">
    <source>
        <dbReference type="ARBA" id="ARBA00023180"/>
    </source>
</evidence>
<evidence type="ECO:0000256" key="7">
    <source>
        <dbReference type="SAM" id="SignalP"/>
    </source>
</evidence>
<dbReference type="PANTHER" id="PTHR10574:SF313">
    <property type="entry name" value="LAMININ SUBUNIT GAMMA-2"/>
    <property type="match status" value="1"/>
</dbReference>
<feature type="disulfide bond" evidence="6">
    <location>
        <begin position="104"/>
        <end position="113"/>
    </location>
</feature>